<dbReference type="Proteomes" id="UP000315344">
    <property type="component" value="Unassembled WGS sequence"/>
</dbReference>
<keyword evidence="1" id="KW-0732">Signal</keyword>
<sequence>MKKLIAIVLTAATLAQPALAQAPLSQERYINDRLIAARVADRVRRECPSIDARIVYAWGQARALKRYAQDKGYSSAQIDAFLDSKQDKDRIYAAAEDYLTRNGARKGDAESFCRIGRAEIASKSVAGSLLVAK</sequence>
<organism evidence="2 3">
    <name type="scientific">Paracoccus denitrificans</name>
    <dbReference type="NCBI Taxonomy" id="266"/>
    <lineage>
        <taxon>Bacteria</taxon>
        <taxon>Pseudomonadati</taxon>
        <taxon>Pseudomonadota</taxon>
        <taxon>Alphaproteobacteria</taxon>
        <taxon>Rhodobacterales</taxon>
        <taxon>Paracoccaceae</taxon>
        <taxon>Paracoccus</taxon>
    </lineage>
</organism>
<comment type="caution">
    <text evidence="2">The sequence shown here is derived from an EMBL/GenBank/DDBJ whole genome shotgun (WGS) entry which is preliminary data.</text>
</comment>
<evidence type="ECO:0000256" key="1">
    <source>
        <dbReference type="SAM" id="SignalP"/>
    </source>
</evidence>
<dbReference type="EMBL" id="VAFL01000004">
    <property type="protein sequence ID" value="TKW67423.1"/>
    <property type="molecule type" value="Genomic_DNA"/>
</dbReference>
<accession>A0A533I8K1</accession>
<evidence type="ECO:0008006" key="4">
    <source>
        <dbReference type="Google" id="ProtNLM"/>
    </source>
</evidence>
<evidence type="ECO:0000313" key="3">
    <source>
        <dbReference type="Proteomes" id="UP000315344"/>
    </source>
</evidence>
<feature type="chain" id="PRO_5022029297" description="DUF5333 domain-containing protein" evidence="1">
    <location>
        <begin position="21"/>
        <end position="133"/>
    </location>
</feature>
<proteinExistence type="predicted"/>
<dbReference type="InterPro" id="IPR020349">
    <property type="entry name" value="Uncharacterised_14.7kDa"/>
</dbReference>
<reference evidence="2 3" key="1">
    <citation type="journal article" date="2017" name="Nat. Commun.">
        <title>In situ click chemistry generation of cyclooxygenase-2 inhibitors.</title>
        <authorList>
            <person name="Bhardwaj A."/>
            <person name="Kaur J."/>
            <person name="Wuest M."/>
            <person name="Wuest F."/>
        </authorList>
    </citation>
    <scope>NUCLEOTIDE SEQUENCE [LARGE SCALE GENOMIC DNA]</scope>
    <source>
        <strain evidence="2">S2_012_000_R3_94</strain>
    </source>
</reference>
<dbReference type="AlphaFoldDB" id="A0A533I8K1"/>
<protein>
    <recommendedName>
        <fullName evidence="4">DUF5333 domain-containing protein</fullName>
    </recommendedName>
</protein>
<dbReference type="Pfam" id="PF17267">
    <property type="entry name" value="DUF5333"/>
    <property type="match status" value="1"/>
</dbReference>
<gene>
    <name evidence="2" type="ORF">DI616_07200</name>
</gene>
<evidence type="ECO:0000313" key="2">
    <source>
        <dbReference type="EMBL" id="TKW67423.1"/>
    </source>
</evidence>
<feature type="signal peptide" evidence="1">
    <location>
        <begin position="1"/>
        <end position="20"/>
    </location>
</feature>
<name>A0A533I8K1_PARDE</name>